<dbReference type="EMBL" id="CCYD01003101">
    <property type="protein sequence ID" value="CEG50019.1"/>
    <property type="molecule type" value="Genomic_DNA"/>
</dbReference>
<organism evidence="2 3">
    <name type="scientific">Plasmopara halstedii</name>
    <name type="common">Downy mildew of sunflower</name>
    <dbReference type="NCBI Taxonomy" id="4781"/>
    <lineage>
        <taxon>Eukaryota</taxon>
        <taxon>Sar</taxon>
        <taxon>Stramenopiles</taxon>
        <taxon>Oomycota</taxon>
        <taxon>Peronosporomycetes</taxon>
        <taxon>Peronosporales</taxon>
        <taxon>Peronosporaceae</taxon>
        <taxon>Plasmopara</taxon>
    </lineage>
</organism>
<dbReference type="GeneID" id="36402804"/>
<dbReference type="AlphaFoldDB" id="A0A0N7L8J1"/>
<accession>A0A0N7L8J1</accession>
<keyword evidence="3" id="KW-1185">Reference proteome</keyword>
<protein>
    <recommendedName>
        <fullName evidence="4">RxLR-like protein</fullName>
    </recommendedName>
</protein>
<feature type="signal peptide" evidence="1">
    <location>
        <begin position="1"/>
        <end position="26"/>
    </location>
</feature>
<keyword evidence="1" id="KW-0732">Signal</keyword>
<evidence type="ECO:0000256" key="1">
    <source>
        <dbReference type="SAM" id="SignalP"/>
    </source>
</evidence>
<dbReference type="Proteomes" id="UP000054928">
    <property type="component" value="Unassembled WGS sequence"/>
</dbReference>
<name>A0A0N7L8J1_PLAHL</name>
<reference evidence="3" key="1">
    <citation type="submission" date="2014-09" db="EMBL/GenBank/DDBJ databases">
        <authorList>
            <person name="Sharma Rahul"/>
            <person name="Thines Marco"/>
        </authorList>
    </citation>
    <scope>NUCLEOTIDE SEQUENCE [LARGE SCALE GENOMIC DNA]</scope>
</reference>
<dbReference type="RefSeq" id="XP_024586388.1">
    <property type="nucleotide sequence ID" value="XM_024721273.1"/>
</dbReference>
<evidence type="ECO:0000313" key="2">
    <source>
        <dbReference type="EMBL" id="CEG50019.1"/>
    </source>
</evidence>
<proteinExistence type="predicted"/>
<evidence type="ECO:0000313" key="3">
    <source>
        <dbReference type="Proteomes" id="UP000054928"/>
    </source>
</evidence>
<feature type="chain" id="PRO_5006015147" description="RxLR-like protein" evidence="1">
    <location>
        <begin position="27"/>
        <end position="194"/>
    </location>
</feature>
<sequence length="194" mass="21027">MLDFDKKSIYLCLGLFLCLLWMNADAFTNDERATPTNLIGPQLQHKKDFNSSENDFAKNGLPRYDHDGEETSKFASFIDNLVTQATASPFLASSSDSADRATEVNASISGIRNGSFTPSPGQRSMSDEVEAFSDLNQVVGSLDANDDEVGAFDSNATLYDELKSSSIPTTKFTGSVAAWIIALSISALIFKTIN</sequence>
<evidence type="ECO:0008006" key="4">
    <source>
        <dbReference type="Google" id="ProtNLM"/>
    </source>
</evidence>